<protein>
    <recommendedName>
        <fullName evidence="4">PD-(D/E)XK endonuclease-like domain-containing protein</fullName>
    </recommendedName>
</protein>
<reference evidence="5" key="1">
    <citation type="submission" date="2021-01" db="EMBL/GenBank/DDBJ databases">
        <title>Whole genome shotgun sequence of Verrucosispora sediminis NBRC 107745.</title>
        <authorList>
            <person name="Komaki H."/>
            <person name="Tamura T."/>
        </authorList>
    </citation>
    <scope>NUCLEOTIDE SEQUENCE</scope>
    <source>
        <strain evidence="5">NBRC 107745</strain>
    </source>
</reference>
<evidence type="ECO:0000256" key="3">
    <source>
        <dbReference type="ARBA" id="ARBA00023204"/>
    </source>
</evidence>
<gene>
    <name evidence="5" type="ORF">Vse01_41990</name>
</gene>
<keyword evidence="2" id="KW-0347">Helicase</keyword>
<keyword evidence="3" id="KW-0234">DNA repair</keyword>
<evidence type="ECO:0000259" key="4">
    <source>
        <dbReference type="Pfam" id="PF12705"/>
    </source>
</evidence>
<sequence length="540" mass="60192">MNWNPGIPLREDAQVFRVSASDAESAAGERSCPLNLALKVRPETIPETGGWRSRKGPFALGSLAEAIKRVGRLTNRGSELWSSVEAQKRLFIDLHDGVRQFFEHGLDRYFEYHEAREEAIGQLHFLDGWVELLKGPDAKLAAWAFLYETSDGLREIRRLRHSNAQVAATPWAYVAAHAAGEYASRTPVQRIWVTEIGLVDGIEHHILDGISRDDARILYEERARPNVFAAIRGEERVPGRCCGECKFTGSCESLVRVDGFLQVREPGPWTRSVSASDLEGYERCPAQWYMERLVHLPRIEEGNQALLRGLAVHRWIAEAHSRGVPCSPDDLPDPADLDRLSLVGGGEIDPADYELAYPFLRSHIECCPLQSNDARSLTAERTLYAYDGIADVVVATKSDAYWKSDDTLTMREIKTVQVQPVATDDEIFSTYLAVAWDLVALEAGLARHYGAIHGEVQLEILSPESAVVHSYSTQDFMIMSMARGRVRRLARRWLADTQWDSLPGPGCSRCSVRRWCAARDAYEASVGSRVSSGAQGAQAT</sequence>
<organism evidence="5 6">
    <name type="scientific">Micromonospora sediminimaris</name>
    <dbReference type="NCBI Taxonomy" id="547162"/>
    <lineage>
        <taxon>Bacteria</taxon>
        <taxon>Bacillati</taxon>
        <taxon>Actinomycetota</taxon>
        <taxon>Actinomycetes</taxon>
        <taxon>Micromonosporales</taxon>
        <taxon>Micromonosporaceae</taxon>
        <taxon>Micromonospora</taxon>
    </lineage>
</organism>
<keyword evidence="6" id="KW-1185">Reference proteome</keyword>
<dbReference type="GO" id="GO:0006281">
    <property type="term" value="P:DNA repair"/>
    <property type="evidence" value="ECO:0007669"/>
    <property type="project" value="UniProtKB-KW"/>
</dbReference>
<dbReference type="Proteomes" id="UP000607311">
    <property type="component" value="Unassembled WGS sequence"/>
</dbReference>
<accession>A0A9W5UV06</accession>
<feature type="domain" description="PD-(D/E)XK endonuclease-like" evidence="4">
    <location>
        <begin position="273"/>
        <end position="516"/>
    </location>
</feature>
<dbReference type="InterPro" id="IPR038726">
    <property type="entry name" value="PDDEXK_AddAB-type"/>
</dbReference>
<dbReference type="EMBL" id="BOPD01000026">
    <property type="protein sequence ID" value="GIJ35051.1"/>
    <property type="molecule type" value="Genomic_DNA"/>
</dbReference>
<keyword evidence="2" id="KW-0547">Nucleotide-binding</keyword>
<name>A0A9W5UV06_9ACTN</name>
<keyword evidence="2" id="KW-0067">ATP-binding</keyword>
<proteinExistence type="predicted"/>
<comment type="caution">
    <text evidence="5">The sequence shown here is derived from an EMBL/GenBank/DDBJ whole genome shotgun (WGS) entry which is preliminary data.</text>
</comment>
<dbReference type="Pfam" id="PF12705">
    <property type="entry name" value="PDDEXK_1"/>
    <property type="match status" value="1"/>
</dbReference>
<keyword evidence="1" id="KW-0227">DNA damage</keyword>
<keyword evidence="2" id="KW-0378">Hydrolase</keyword>
<evidence type="ECO:0000313" key="6">
    <source>
        <dbReference type="Proteomes" id="UP000607311"/>
    </source>
</evidence>
<dbReference type="AlphaFoldDB" id="A0A9W5UV06"/>
<evidence type="ECO:0000256" key="1">
    <source>
        <dbReference type="ARBA" id="ARBA00022763"/>
    </source>
</evidence>
<dbReference type="GO" id="GO:0004386">
    <property type="term" value="F:helicase activity"/>
    <property type="evidence" value="ECO:0007669"/>
    <property type="project" value="UniProtKB-KW"/>
</dbReference>
<evidence type="ECO:0000256" key="2">
    <source>
        <dbReference type="ARBA" id="ARBA00022806"/>
    </source>
</evidence>
<evidence type="ECO:0000313" key="5">
    <source>
        <dbReference type="EMBL" id="GIJ35051.1"/>
    </source>
</evidence>